<keyword evidence="4" id="KW-0547">Nucleotide-binding</keyword>
<dbReference type="FunFam" id="1.10.10.10:FF:000322">
    <property type="entry name" value="Probable disease resistance protein At1g63360"/>
    <property type="match status" value="1"/>
</dbReference>
<evidence type="ECO:0000256" key="2">
    <source>
        <dbReference type="ARBA" id="ARBA00022614"/>
    </source>
</evidence>
<feature type="domain" description="Disease resistance protein winged helix" evidence="10">
    <location>
        <begin position="1343"/>
        <end position="1418"/>
    </location>
</feature>
<protein>
    <recommendedName>
        <fullName evidence="15">NB-ARC domain-containing protein</fullName>
    </recommendedName>
</protein>
<evidence type="ECO:0000256" key="5">
    <source>
        <dbReference type="ARBA" id="ARBA00022821"/>
    </source>
</evidence>
<evidence type="ECO:0000256" key="6">
    <source>
        <dbReference type="SAM" id="Coils"/>
    </source>
</evidence>
<dbReference type="eggNOG" id="KOG4658">
    <property type="taxonomic scope" value="Eukaryota"/>
</dbReference>
<dbReference type="InterPro" id="IPR058922">
    <property type="entry name" value="WHD_DRP"/>
</dbReference>
<feature type="region of interest" description="Disordered" evidence="7">
    <location>
        <begin position="287"/>
        <end position="348"/>
    </location>
</feature>
<proteinExistence type="inferred from homology"/>
<dbReference type="PANTHER" id="PTHR35766">
    <property type="entry name" value="OS08G0543600 PROTEIN"/>
    <property type="match status" value="1"/>
</dbReference>
<accession>A0A0E0IFB8</accession>
<dbReference type="InterPro" id="IPR036388">
    <property type="entry name" value="WH-like_DNA-bd_sf"/>
</dbReference>
<organism evidence="13">
    <name type="scientific">Oryza nivara</name>
    <name type="common">Indian wild rice</name>
    <name type="synonym">Oryza sativa f. spontanea</name>
    <dbReference type="NCBI Taxonomy" id="4536"/>
    <lineage>
        <taxon>Eukaryota</taxon>
        <taxon>Viridiplantae</taxon>
        <taxon>Streptophyta</taxon>
        <taxon>Embryophyta</taxon>
        <taxon>Tracheophyta</taxon>
        <taxon>Spermatophyta</taxon>
        <taxon>Magnoliopsida</taxon>
        <taxon>Liliopsida</taxon>
        <taxon>Poales</taxon>
        <taxon>Poaceae</taxon>
        <taxon>BOP clade</taxon>
        <taxon>Oryzoideae</taxon>
        <taxon>Oryzeae</taxon>
        <taxon>Oryzinae</taxon>
        <taxon>Oryza</taxon>
    </lineage>
</organism>
<keyword evidence="3" id="KW-0677">Repeat</keyword>
<dbReference type="SUPFAM" id="SSF52540">
    <property type="entry name" value="P-loop containing nucleoside triphosphate hydrolases"/>
    <property type="match status" value="1"/>
</dbReference>
<keyword evidence="6" id="KW-0175">Coiled coil</keyword>
<feature type="domain" description="R13L1/DRL21-like LRR repeat region" evidence="12">
    <location>
        <begin position="1594"/>
        <end position="1725"/>
    </location>
</feature>
<evidence type="ECO:0000313" key="13">
    <source>
        <dbReference type="EnsemblPlants" id="ONIVA08G25360.1"/>
    </source>
</evidence>
<dbReference type="InterPro" id="IPR056789">
    <property type="entry name" value="LRR_R13L1-DRL21"/>
</dbReference>
<dbReference type="Pfam" id="PF00931">
    <property type="entry name" value="NB-ARC"/>
    <property type="match status" value="1"/>
</dbReference>
<dbReference type="GO" id="GO:0009626">
    <property type="term" value="P:plant-type hypersensitive response"/>
    <property type="evidence" value="ECO:0007669"/>
    <property type="project" value="UniProtKB-ARBA"/>
</dbReference>
<dbReference type="InterPro" id="IPR042197">
    <property type="entry name" value="Apaf_helical"/>
</dbReference>
<evidence type="ECO:0008006" key="15">
    <source>
        <dbReference type="Google" id="ProtNLM"/>
    </source>
</evidence>
<dbReference type="GO" id="GO:0043531">
    <property type="term" value="F:ADP binding"/>
    <property type="evidence" value="ECO:0007669"/>
    <property type="project" value="InterPro"/>
</dbReference>
<evidence type="ECO:0000256" key="4">
    <source>
        <dbReference type="ARBA" id="ARBA00022741"/>
    </source>
</evidence>
<feature type="domain" description="DUF7725" evidence="11">
    <location>
        <begin position="610"/>
        <end position="682"/>
    </location>
</feature>
<dbReference type="SUPFAM" id="SSF52047">
    <property type="entry name" value="RNI-like"/>
    <property type="match status" value="1"/>
</dbReference>
<dbReference type="Gene3D" id="3.40.50.300">
    <property type="entry name" value="P-loop containing nucleotide triphosphate hydrolases"/>
    <property type="match status" value="1"/>
</dbReference>
<evidence type="ECO:0000259" key="10">
    <source>
        <dbReference type="Pfam" id="PF23559"/>
    </source>
</evidence>
<dbReference type="Gene3D" id="1.10.8.430">
    <property type="entry name" value="Helical domain of apoptotic protease-activating factors"/>
    <property type="match status" value="1"/>
</dbReference>
<dbReference type="Gene3D" id="1.20.5.4130">
    <property type="match status" value="1"/>
</dbReference>
<dbReference type="OMA" id="WIPRHEC"/>
<dbReference type="HOGENOM" id="CLU_001515_0_0_1"/>
<evidence type="ECO:0000259" key="11">
    <source>
        <dbReference type="Pfam" id="PF24851"/>
    </source>
</evidence>
<feature type="region of interest" description="Disordered" evidence="7">
    <location>
        <begin position="413"/>
        <end position="444"/>
    </location>
</feature>
<dbReference type="PANTHER" id="PTHR35766:SF1">
    <property type="entry name" value="OS08G0543600 PROTEIN"/>
    <property type="match status" value="1"/>
</dbReference>
<feature type="region of interest" description="Disordered" evidence="7">
    <location>
        <begin position="718"/>
        <end position="754"/>
    </location>
</feature>
<sequence>MAPTSVPLPSPPTPWLLLLLDPGEHGKMGQSEDRAMYEDGGGRLDDYCSITIDGSGGLSEDIIQQRLQSVVHQREELQRLEMELRAQVIAHPQIIEAQRSFEAAAKEHVTAAAKLKEQLHEREKYILELEMKLDDKDRELDALKIDHQTVWANQDLLREQTKELATFRRERDNSEAERAQHLKQIHDLQEHLREKESQMLALEEQHRAAQDNIIYKDEQLREAHAWMARVQEMDTLQSQTMQAELRDRTEQFNQYWISFQQQYVEMQRGFLHTIQQLQLELNELRDRTGAPKDGSQTAQESSAESTLGQNKGNNMAANGSGTTDSSQSVKSNGVPDGSTKGNSNASPVPVVPSSLLGIGGFVPSAQIAGMHSYMMHPQGVPPSLASPNSAVPQFGSFQSQSTIQPNMLWPNQQEAQNASQTPDETNYHTSPPDQKALQQAAGNNDELSLKQNQATRAEHLTATAHGKQQQQQRFPSVVSESTHEQKLQVVESNVTEHLVYNEQQKAQDSSSIVSPIRKFEHQEQTNEFKHLISKLYVHQDEKVASGNQLEEQVARHQHKASDFDASTTQIHLKGGAAEFTANVGNQTDTHTSAGGGLGSLLPRIPKEPSLLDERSLLACIVRAVPAGPDGRIKISTTLPNRLGKMLAPLHWHDYKKHYGKLDDFVASHPELFVIEGDFIHLREGAQQIISATTAAAKIAAVASSAPYSLLPSVAVTPVAQSTRQKRGPVVDSRSSNVMPSRNGSTTASFGDQYDKGGHIPKPNDSVGYNIVQGIGDVTIASKVKDIQENGFSDEVRPGQSSMHAVSANGVRQERSGLPAGLRGLHTFPEDEQVACRSDHSYSKPEGIADYRASLFQQKCVFADKNTARAEELSTKLQPNWWIPRHECTRQKIVELSVLHRKTENASCCDCNAVQRNMAESLLLPVVRGVAGKAADALVQSVTRMCGIDGDRRKLERQLLAVQCKLADAEAKSETNPAVKRWMKDLKAVAYEADDVLDDFEYEALRREVKIGDSTTRKVLGYFTPHSPLLFRVTMSRKLGDVLKKINELVEEMNKFGLMEHVEVPQLPYRLTHSGLDESADILGREHDKEVLVKLMLDQHDQQNLQVLPIVGMGGLGKTTLAKLIYNDPSVQEHFQLKMWHCVSENFEVGSLLKSIVELATNRRCQLINTIELLRRQLEEAFGRRRFLLVLDDVWNDEENKWADDLKPLLNSVGGAGSVIVVTTRSQRVASIMGTLEPYELRCLNEDDSWEVFSKRAFGKQVQEQAKLVSIGTRIVKKCRGVPLALKTMGGLMSSKQSVSEWEVIAESNIGARVQGKNDVMDILKLSYRHLSPEMKQCFAFCAIFPQDYEMVKDELIQLWMANGFIQEEENMDLTHKGEMIFHDLVWRSFLQDVKEEFIIGYHCDSIVCKMHDLMHDLAKDVTDECASTTKELDQLKGSIKDVRHLRIPEEMEETMTELFKGTSSLHTLIDRSWRSTLWNVSVEFNLASVRALRCSVINSAITNAKHIRFLDLSETSIVRLPDSICMLYNLQSLRLNSCDELEYLPKGMRTMRKLIHIYLYWCDSLRRMPPNIGLLNNLRTLTTYVVDTEAGCGIEELKDLQHLTNRLELYNLHKVKSEEKAKQANMYQKKNLSEVLFFWGRQKRCMPNDNAYNEERVLESLAPYCSNLKVLELHGYGGVEIPEWMRDPHTFQRISKLNISNCPRCKDLPPVWLFVSLEELSLSCMDNLTTLCTNDDVEAEGCGTSLQIFPKLKKMFLRNLPNLERWAVNISGDPSSFITLPQLEILRISDCPKLAGIPDCPVLRDLNIDRCSNIAVSSLAHVTSLSYLSYDAEGFDSMTMPLGSWSSLMRLKVRSLANMVISLEDQQNQGESNLVNLRRLNLHGPKCFTTVSGFSELHHGIWVHFAFVEHLVIGDCHDIVRWPTEELRCLIRLRSLHIFKFTNLGINFSLSEEILYLSCLEELNITSCSGIVEIPKLPASLEELFIQSCQNLVVPLPPNLGNLASLRNFIVIKCESLKLLPDGMDGLTSLRKLHLDGCPGIEKFPEGLLQRLPTLEYLHLYSCSVSNDQLVRRCKEGGEYFDLLSSIPDKSIIFSERYYRKRFLPFC</sequence>
<dbReference type="Gene3D" id="3.80.10.10">
    <property type="entry name" value="Ribonuclease Inhibitor"/>
    <property type="match status" value="4"/>
</dbReference>
<dbReference type="Pfam" id="PF23559">
    <property type="entry name" value="WHD_DRP"/>
    <property type="match status" value="1"/>
</dbReference>
<dbReference type="InterPro" id="IPR032675">
    <property type="entry name" value="LRR_dom_sf"/>
</dbReference>
<feature type="domain" description="Disease resistance N-terminal" evidence="9">
    <location>
        <begin position="925"/>
        <end position="1012"/>
    </location>
</feature>
<reference evidence="13" key="2">
    <citation type="submission" date="2018-04" db="EMBL/GenBank/DDBJ databases">
        <title>OnivRS2 (Oryza nivara Reference Sequence Version 2).</title>
        <authorList>
            <person name="Zhang J."/>
            <person name="Kudrna D."/>
            <person name="Lee S."/>
            <person name="Talag J."/>
            <person name="Rajasekar S."/>
            <person name="Welchert J."/>
            <person name="Hsing Y.-I."/>
            <person name="Wing R.A."/>
        </authorList>
    </citation>
    <scope>NUCLEOTIDE SEQUENCE [LARGE SCALE GENOMIC DNA]</scope>
    <source>
        <strain evidence="13">SL10</strain>
    </source>
</reference>
<dbReference type="FunFam" id="1.10.8.430:FF:000003">
    <property type="entry name" value="Probable disease resistance protein At5g66910"/>
    <property type="match status" value="1"/>
</dbReference>
<dbReference type="InterPro" id="IPR002182">
    <property type="entry name" value="NB-ARC"/>
</dbReference>
<evidence type="ECO:0000259" key="12">
    <source>
        <dbReference type="Pfam" id="PF25019"/>
    </source>
</evidence>
<feature type="coiled-coil region" evidence="6">
    <location>
        <begin position="112"/>
        <end position="212"/>
    </location>
</feature>
<reference evidence="13" key="1">
    <citation type="submission" date="2015-04" db="UniProtKB">
        <authorList>
            <consortium name="EnsemblPlants"/>
        </authorList>
    </citation>
    <scope>IDENTIFICATION</scope>
    <source>
        <strain evidence="13">SL10</strain>
    </source>
</reference>
<evidence type="ECO:0000259" key="8">
    <source>
        <dbReference type="Pfam" id="PF00931"/>
    </source>
</evidence>
<dbReference type="GO" id="GO:0002758">
    <property type="term" value="P:innate immune response-activating signaling pathway"/>
    <property type="evidence" value="ECO:0007669"/>
    <property type="project" value="UniProtKB-ARBA"/>
</dbReference>
<dbReference type="Pfam" id="PF18052">
    <property type="entry name" value="Rx_N"/>
    <property type="match status" value="1"/>
</dbReference>
<keyword evidence="5" id="KW-0611">Plant defense</keyword>
<evidence type="ECO:0000256" key="1">
    <source>
        <dbReference type="ARBA" id="ARBA00008894"/>
    </source>
</evidence>
<dbReference type="InterPro" id="IPR041118">
    <property type="entry name" value="Rx_N"/>
</dbReference>
<dbReference type="Gene3D" id="1.10.10.10">
    <property type="entry name" value="Winged helix-like DNA-binding domain superfamily/Winged helix DNA-binding domain"/>
    <property type="match status" value="1"/>
</dbReference>
<dbReference type="STRING" id="4536.A0A0E0IFB8"/>
<feature type="compositionally biased region" description="Polar residues" evidence="7">
    <location>
        <begin position="732"/>
        <end position="749"/>
    </location>
</feature>
<dbReference type="Gramene" id="ONIVA08G25360.1">
    <property type="protein sequence ID" value="ONIVA08G25360.1"/>
    <property type="gene ID" value="ONIVA08G25360"/>
</dbReference>
<keyword evidence="14" id="KW-1185">Reference proteome</keyword>
<dbReference type="Pfam" id="PF24851">
    <property type="entry name" value="DUF7725"/>
    <property type="match status" value="1"/>
</dbReference>
<dbReference type="InterPro" id="IPR027417">
    <property type="entry name" value="P-loop_NTPase"/>
</dbReference>
<feature type="compositionally biased region" description="Polar residues" evidence="7">
    <location>
        <begin position="294"/>
        <end position="331"/>
    </location>
</feature>
<evidence type="ECO:0000313" key="14">
    <source>
        <dbReference type="Proteomes" id="UP000006591"/>
    </source>
</evidence>
<feature type="region of interest" description="Disordered" evidence="7">
    <location>
        <begin position="463"/>
        <end position="482"/>
    </location>
</feature>
<evidence type="ECO:0000256" key="3">
    <source>
        <dbReference type="ARBA" id="ARBA00022737"/>
    </source>
</evidence>
<evidence type="ECO:0000256" key="7">
    <source>
        <dbReference type="SAM" id="MobiDB-lite"/>
    </source>
</evidence>
<dbReference type="GO" id="GO:0042742">
    <property type="term" value="P:defense response to bacterium"/>
    <property type="evidence" value="ECO:0007669"/>
    <property type="project" value="UniProtKB-ARBA"/>
</dbReference>
<dbReference type="SUPFAM" id="SSF52058">
    <property type="entry name" value="L domain-like"/>
    <property type="match status" value="1"/>
</dbReference>
<dbReference type="Proteomes" id="UP000006591">
    <property type="component" value="Chromosome 8"/>
</dbReference>
<feature type="compositionally biased region" description="Polar residues" evidence="7">
    <location>
        <begin position="466"/>
        <end position="480"/>
    </location>
</feature>
<feature type="domain" description="NB-ARC" evidence="8">
    <location>
        <begin position="1100"/>
        <end position="1261"/>
    </location>
</feature>
<dbReference type="Pfam" id="PF25019">
    <property type="entry name" value="LRR_R13L1-DRL21"/>
    <property type="match status" value="1"/>
</dbReference>
<comment type="similarity">
    <text evidence="1">Belongs to the disease resistance NB-LRR family.</text>
</comment>
<keyword evidence="2" id="KW-0433">Leucine-rich repeat</keyword>
<name>A0A0E0IFB8_ORYNI</name>
<dbReference type="InterPro" id="IPR056142">
    <property type="entry name" value="DUF7725"/>
</dbReference>
<dbReference type="PRINTS" id="PR00364">
    <property type="entry name" value="DISEASERSIST"/>
</dbReference>
<evidence type="ECO:0000259" key="9">
    <source>
        <dbReference type="Pfam" id="PF18052"/>
    </source>
</evidence>
<dbReference type="EnsemblPlants" id="ONIVA08G25360.1">
    <property type="protein sequence ID" value="ONIVA08G25360.1"/>
    <property type="gene ID" value="ONIVA08G25360"/>
</dbReference>